<reference evidence="1" key="1">
    <citation type="journal article" date="2020" name="Stud. Mycol.">
        <title>101 Dothideomycetes genomes: a test case for predicting lifestyles and emergence of pathogens.</title>
        <authorList>
            <person name="Haridas S."/>
            <person name="Albert R."/>
            <person name="Binder M."/>
            <person name="Bloem J."/>
            <person name="Labutti K."/>
            <person name="Salamov A."/>
            <person name="Andreopoulos B."/>
            <person name="Baker S."/>
            <person name="Barry K."/>
            <person name="Bills G."/>
            <person name="Bluhm B."/>
            <person name="Cannon C."/>
            <person name="Castanera R."/>
            <person name="Culley D."/>
            <person name="Daum C."/>
            <person name="Ezra D."/>
            <person name="Gonzalez J."/>
            <person name="Henrissat B."/>
            <person name="Kuo A."/>
            <person name="Liang C."/>
            <person name="Lipzen A."/>
            <person name="Lutzoni F."/>
            <person name="Magnuson J."/>
            <person name="Mondo S."/>
            <person name="Nolan M."/>
            <person name="Ohm R."/>
            <person name="Pangilinan J."/>
            <person name="Park H.-J."/>
            <person name="Ramirez L."/>
            <person name="Alfaro M."/>
            <person name="Sun H."/>
            <person name="Tritt A."/>
            <person name="Yoshinaga Y."/>
            <person name="Zwiers L.-H."/>
            <person name="Turgeon B."/>
            <person name="Goodwin S."/>
            <person name="Spatafora J."/>
            <person name="Crous P."/>
            <person name="Grigoriev I."/>
        </authorList>
    </citation>
    <scope>NUCLEOTIDE SEQUENCE</scope>
    <source>
        <strain evidence="1">HMLAC05119</strain>
    </source>
</reference>
<accession>A0A6A5QAI9</accession>
<name>A0A6A5QAI9_AMPQU</name>
<evidence type="ECO:0000313" key="2">
    <source>
        <dbReference type="Proteomes" id="UP000800096"/>
    </source>
</evidence>
<dbReference type="Proteomes" id="UP000800096">
    <property type="component" value="Unassembled WGS sequence"/>
</dbReference>
<dbReference type="AlphaFoldDB" id="A0A6A5QAI9"/>
<dbReference type="PANTHER" id="PTHR42085">
    <property type="entry name" value="F-BOX DOMAIN-CONTAINING PROTEIN"/>
    <property type="match status" value="1"/>
</dbReference>
<dbReference type="InterPro" id="IPR038883">
    <property type="entry name" value="AN11006-like"/>
</dbReference>
<organism evidence="1 2">
    <name type="scientific">Ampelomyces quisqualis</name>
    <name type="common">Powdery mildew agent</name>
    <dbReference type="NCBI Taxonomy" id="50730"/>
    <lineage>
        <taxon>Eukaryota</taxon>
        <taxon>Fungi</taxon>
        <taxon>Dikarya</taxon>
        <taxon>Ascomycota</taxon>
        <taxon>Pezizomycotina</taxon>
        <taxon>Dothideomycetes</taxon>
        <taxon>Pleosporomycetidae</taxon>
        <taxon>Pleosporales</taxon>
        <taxon>Pleosporineae</taxon>
        <taxon>Phaeosphaeriaceae</taxon>
        <taxon>Ampelomyces</taxon>
    </lineage>
</organism>
<evidence type="ECO:0008006" key="3">
    <source>
        <dbReference type="Google" id="ProtNLM"/>
    </source>
</evidence>
<gene>
    <name evidence="1" type="ORF">BDU57DRAFT_523046</name>
</gene>
<dbReference type="OrthoDB" id="3691810at2759"/>
<proteinExistence type="predicted"/>
<keyword evidence="2" id="KW-1185">Reference proteome</keyword>
<evidence type="ECO:0000313" key="1">
    <source>
        <dbReference type="EMBL" id="KAF1912641.1"/>
    </source>
</evidence>
<dbReference type="EMBL" id="ML979140">
    <property type="protein sequence ID" value="KAF1912641.1"/>
    <property type="molecule type" value="Genomic_DNA"/>
</dbReference>
<protein>
    <recommendedName>
        <fullName evidence="3">F-box domain-containing protein</fullName>
    </recommendedName>
</protein>
<sequence>MQESLEERFDHIILNNSKHNKTISPLFTLPAELRNRIYEEILVKPPWKDIDNTTPALRYSHFKKAKSLLEVCRQVRFETSALAADLQVMSFADAWQFRRCISYWTPLQRWAVSRIIMRCHLEIDIAPEHLASEHYIFTFNPTWPTFGAIPKLPNLKTAVLEFTVNFSGCLVGYDGLDRDIRAVAKRIAMRAKCLGEGVQIKRKFIMNEVD</sequence>
<dbReference type="PANTHER" id="PTHR42085:SF1">
    <property type="entry name" value="F-BOX DOMAIN-CONTAINING PROTEIN"/>
    <property type="match status" value="1"/>
</dbReference>